<evidence type="ECO:0000256" key="7">
    <source>
        <dbReference type="PIRSR" id="PIRSR600760-2"/>
    </source>
</evidence>
<keyword evidence="5 8" id="KW-0378">Hydrolase</keyword>
<dbReference type="PROSITE" id="PS00629">
    <property type="entry name" value="IMP_1"/>
    <property type="match status" value="1"/>
</dbReference>
<dbReference type="Gene3D" id="3.30.540.10">
    <property type="entry name" value="Fructose-1,6-Bisphosphatase, subunit A, domain 1"/>
    <property type="match status" value="1"/>
</dbReference>
<dbReference type="SUPFAM" id="SSF56655">
    <property type="entry name" value="Carbohydrate phosphatase"/>
    <property type="match status" value="1"/>
</dbReference>
<dbReference type="Gene3D" id="3.40.190.80">
    <property type="match status" value="1"/>
</dbReference>
<dbReference type="InterPro" id="IPR033942">
    <property type="entry name" value="IMPase"/>
</dbReference>
<dbReference type="PRINTS" id="PR00377">
    <property type="entry name" value="IMPHPHTASES"/>
</dbReference>
<feature type="binding site" evidence="7">
    <location>
        <position position="107"/>
    </location>
    <ligand>
        <name>Mg(2+)</name>
        <dbReference type="ChEBI" id="CHEBI:18420"/>
        <label>1</label>
        <note>catalytic</note>
    </ligand>
</feature>
<dbReference type="GO" id="GO:0006020">
    <property type="term" value="P:inositol metabolic process"/>
    <property type="evidence" value="ECO:0007669"/>
    <property type="project" value="TreeGrafter"/>
</dbReference>
<organism evidence="9 10">
    <name type="scientific">Actinopolyspora saharensis</name>
    <dbReference type="NCBI Taxonomy" id="995062"/>
    <lineage>
        <taxon>Bacteria</taxon>
        <taxon>Bacillati</taxon>
        <taxon>Actinomycetota</taxon>
        <taxon>Actinomycetes</taxon>
        <taxon>Actinopolysporales</taxon>
        <taxon>Actinopolysporaceae</taxon>
        <taxon>Actinopolyspora</taxon>
    </lineage>
</organism>
<dbReference type="GO" id="GO:0007165">
    <property type="term" value="P:signal transduction"/>
    <property type="evidence" value="ECO:0007669"/>
    <property type="project" value="TreeGrafter"/>
</dbReference>
<dbReference type="STRING" id="995062.SAMN04489718_0107"/>
<dbReference type="EMBL" id="FNKO01000001">
    <property type="protein sequence ID" value="SDQ07991.1"/>
    <property type="molecule type" value="Genomic_DNA"/>
</dbReference>
<proteinExistence type="inferred from homology"/>
<dbReference type="PANTHER" id="PTHR20854:SF4">
    <property type="entry name" value="INOSITOL-1-MONOPHOSPHATASE-RELATED"/>
    <property type="match status" value="1"/>
</dbReference>
<gene>
    <name evidence="9" type="ORF">SAMN04489718_0107</name>
</gene>
<evidence type="ECO:0000313" key="10">
    <source>
        <dbReference type="Proteomes" id="UP000199301"/>
    </source>
</evidence>
<evidence type="ECO:0000256" key="2">
    <source>
        <dbReference type="ARBA" id="ARBA00001946"/>
    </source>
</evidence>
<feature type="binding site" evidence="7">
    <location>
        <position position="108"/>
    </location>
    <ligand>
        <name>Mg(2+)</name>
        <dbReference type="ChEBI" id="CHEBI:18420"/>
        <label>1</label>
        <note>catalytic</note>
    </ligand>
</feature>
<dbReference type="GO" id="GO:0046872">
    <property type="term" value="F:metal ion binding"/>
    <property type="evidence" value="ECO:0007669"/>
    <property type="project" value="UniProtKB-KW"/>
</dbReference>
<dbReference type="GO" id="GO:0046854">
    <property type="term" value="P:phosphatidylinositol phosphate biosynthetic process"/>
    <property type="evidence" value="ECO:0007669"/>
    <property type="project" value="InterPro"/>
</dbReference>
<dbReference type="Pfam" id="PF00459">
    <property type="entry name" value="Inositol_P"/>
    <property type="match status" value="1"/>
</dbReference>
<comment type="cofactor">
    <cofactor evidence="2 7 8">
        <name>Mg(2+)</name>
        <dbReference type="ChEBI" id="CHEBI:18420"/>
    </cofactor>
</comment>
<dbReference type="AlphaFoldDB" id="A0A1H0XYW0"/>
<dbReference type="PROSITE" id="PS00630">
    <property type="entry name" value="IMP_2"/>
    <property type="match status" value="1"/>
</dbReference>
<accession>A0A1H0XYW0</accession>
<evidence type="ECO:0000256" key="4">
    <source>
        <dbReference type="ARBA" id="ARBA00022723"/>
    </source>
</evidence>
<comment type="similarity">
    <text evidence="3 8">Belongs to the inositol monophosphatase superfamily.</text>
</comment>
<name>A0A1H0XYW0_9ACTN</name>
<dbReference type="EC" id="3.1.3.25" evidence="8"/>
<reference evidence="10" key="1">
    <citation type="submission" date="2016-10" db="EMBL/GenBank/DDBJ databases">
        <authorList>
            <person name="Varghese N."/>
            <person name="Submissions S."/>
        </authorList>
    </citation>
    <scope>NUCLEOTIDE SEQUENCE [LARGE SCALE GENOMIC DNA]</scope>
    <source>
        <strain evidence="10">DSM 45459</strain>
    </source>
</reference>
<dbReference type="InterPro" id="IPR020583">
    <property type="entry name" value="Inositol_monoP_metal-BS"/>
</dbReference>
<dbReference type="GO" id="GO:0008934">
    <property type="term" value="F:inositol monophosphate 1-phosphatase activity"/>
    <property type="evidence" value="ECO:0007669"/>
    <property type="project" value="InterPro"/>
</dbReference>
<dbReference type="PANTHER" id="PTHR20854">
    <property type="entry name" value="INOSITOL MONOPHOSPHATASE"/>
    <property type="match status" value="1"/>
</dbReference>
<evidence type="ECO:0000256" key="6">
    <source>
        <dbReference type="ARBA" id="ARBA00022842"/>
    </source>
</evidence>
<feature type="binding site" evidence="7">
    <location>
        <position position="105"/>
    </location>
    <ligand>
        <name>Mg(2+)</name>
        <dbReference type="ChEBI" id="CHEBI:18420"/>
        <label>1</label>
        <note>catalytic</note>
    </ligand>
</feature>
<dbReference type="InterPro" id="IPR000760">
    <property type="entry name" value="Inositol_monophosphatase-like"/>
</dbReference>
<dbReference type="InterPro" id="IPR020550">
    <property type="entry name" value="Inositol_monophosphatase_CS"/>
</dbReference>
<keyword evidence="6 7" id="KW-0460">Magnesium</keyword>
<evidence type="ECO:0000313" key="9">
    <source>
        <dbReference type="EMBL" id="SDQ07991.1"/>
    </source>
</evidence>
<comment type="catalytic activity">
    <reaction evidence="1 8">
        <text>a myo-inositol phosphate + H2O = myo-inositol + phosphate</text>
        <dbReference type="Rhea" id="RHEA:24056"/>
        <dbReference type="ChEBI" id="CHEBI:15377"/>
        <dbReference type="ChEBI" id="CHEBI:17268"/>
        <dbReference type="ChEBI" id="CHEBI:43474"/>
        <dbReference type="ChEBI" id="CHEBI:84139"/>
        <dbReference type="EC" id="3.1.3.25"/>
    </reaction>
</comment>
<sequence length="286" mass="30386">MQTLTALCCDVNVGLTHEYDVQRLRSISVRVAEEAAELAEKMRNEVVAEGVVDTKSTETDVVTAADRAVERLIRDRLAELRPGDPVLGEEGGGAVDQEGLRWVVDPIDGTVNYLYGHPDYAVSIAVQFNGVSLAGAVVEPRSGRVWSAADGRGADLDGRPLEVSTARRFDLSLIGTGFSYLPERRGRQAALLTELLSEIRDIRRGGAASLALCAVAAGWTDGYYEHGLSRWDWAAGSLIAAEAGARTRLPAAGSADGLGDEAILCATPGIADELTRALLERNAAAI</sequence>
<feature type="binding site" evidence="7">
    <location>
        <position position="232"/>
    </location>
    <ligand>
        <name>Mg(2+)</name>
        <dbReference type="ChEBI" id="CHEBI:18420"/>
        <label>1</label>
        <note>catalytic</note>
    </ligand>
</feature>
<evidence type="ECO:0000256" key="8">
    <source>
        <dbReference type="RuleBase" id="RU364068"/>
    </source>
</evidence>
<evidence type="ECO:0000256" key="1">
    <source>
        <dbReference type="ARBA" id="ARBA00001033"/>
    </source>
</evidence>
<evidence type="ECO:0000256" key="5">
    <source>
        <dbReference type="ARBA" id="ARBA00022801"/>
    </source>
</evidence>
<dbReference type="Proteomes" id="UP000199301">
    <property type="component" value="Unassembled WGS sequence"/>
</dbReference>
<feature type="binding site" evidence="7">
    <location>
        <position position="89"/>
    </location>
    <ligand>
        <name>Mg(2+)</name>
        <dbReference type="ChEBI" id="CHEBI:18420"/>
        <label>1</label>
        <note>catalytic</note>
    </ligand>
</feature>
<evidence type="ECO:0000256" key="3">
    <source>
        <dbReference type="ARBA" id="ARBA00009759"/>
    </source>
</evidence>
<keyword evidence="10" id="KW-1185">Reference proteome</keyword>
<protein>
    <recommendedName>
        <fullName evidence="8">Inositol-1-monophosphatase</fullName>
        <ecNumber evidence="8">3.1.3.25</ecNumber>
    </recommendedName>
</protein>
<dbReference type="CDD" id="cd01639">
    <property type="entry name" value="IMPase"/>
    <property type="match status" value="1"/>
</dbReference>
<keyword evidence="4 7" id="KW-0479">Metal-binding</keyword>